<dbReference type="STRING" id="177199.A0A420Y5K7"/>
<evidence type="ECO:0000256" key="1">
    <source>
        <dbReference type="ARBA" id="ARBA00023242"/>
    </source>
</evidence>
<dbReference type="InterPro" id="IPR007219">
    <property type="entry name" value="XnlR_reg_dom"/>
</dbReference>
<sequence>MLVNTDEDSQATSTLPENPPSVQHTHYLPSITVLVDAAASLAPVEVHPATLTEVPPPAQAEATAPPENVPASQDSSLELASAAVTDATSPVGSIHSQSVLASPVATPAISVPGPGSQSTSAATPAPVSSAVPSSIAGRLYTLEDNPKRTAHSMGLAGEQDAGLMVSFRSSVMNEANQVDADILQVYAGDLMSNHPPVHFNMLHDSFAPLDNAAKDAASKRIEGAVAGNADELVRLYFRHVHPVYPILSKTRFLQAYFGDADMEGTRHNVSVPAASTSGSPGSTAKETSSGRTGKLSIPASVRGVVYGLASNFWKRDPANAAFPLNQHELFEDALVSLQREFHGPDLWTLQACLLLIHENSAENATIETPRVWTLAAQAVACAQVIGLHRDPTNWSIAPWEKSLRKKLWWATFSADVWSSVCHGNPPHIHREGFTTPSLTMDDLAMDEDVPLPLARRIQCLVDQATVRPDVASCARLSQTVAVSGIVHELLHSSFSDVAYMESMQDPLVREAGLQQIRQKLTNWSSLLPRCIDTGSLGSAIHNNAPVHLGYYAAVALNFRALMSPVTKAAKQDPQSSLRRYFRSAMDDFRPFIDFMHNISPECMHAFWGLHARSQLILCGNFLIYLFLLAPDPEYVQDAFQLLGRFHDSLQRLSAVADKYAISILRPVALRIDSFFTQAAQIMRSGQSAETMPISPHLSDSRSKA</sequence>
<keyword evidence="5" id="KW-1185">Reference proteome</keyword>
<feature type="region of interest" description="Disordered" evidence="2">
    <location>
        <begin position="1"/>
        <end position="24"/>
    </location>
</feature>
<dbReference type="SMART" id="SM00906">
    <property type="entry name" value="Fungal_trans"/>
    <property type="match status" value="1"/>
</dbReference>
<dbReference type="InterPro" id="IPR050797">
    <property type="entry name" value="Carb_Metab_Trans_Reg"/>
</dbReference>
<name>A0A420Y5K7_9PEZI</name>
<feature type="compositionally biased region" description="Polar residues" evidence="2">
    <location>
        <begin position="10"/>
        <end position="24"/>
    </location>
</feature>
<dbReference type="Proteomes" id="UP000275385">
    <property type="component" value="Unassembled WGS sequence"/>
</dbReference>
<dbReference type="OrthoDB" id="2018619at2759"/>
<protein>
    <recommendedName>
        <fullName evidence="3">Xylanolytic transcriptional activator regulatory domain-containing protein</fullName>
    </recommendedName>
</protein>
<evidence type="ECO:0000259" key="3">
    <source>
        <dbReference type="SMART" id="SM00906"/>
    </source>
</evidence>
<dbReference type="GO" id="GO:0008270">
    <property type="term" value="F:zinc ion binding"/>
    <property type="evidence" value="ECO:0007669"/>
    <property type="project" value="InterPro"/>
</dbReference>
<dbReference type="PANTHER" id="PTHR31668:SF23">
    <property type="entry name" value="ZN(II)2CYS6 TRANSCRIPTION FACTOR (EUROFUNG)"/>
    <property type="match status" value="1"/>
</dbReference>
<dbReference type="GO" id="GO:0001080">
    <property type="term" value="P:nitrogen catabolite activation of transcription from RNA polymerase II promoter"/>
    <property type="evidence" value="ECO:0007669"/>
    <property type="project" value="TreeGrafter"/>
</dbReference>
<feature type="domain" description="Xylanolytic transcriptional activator regulatory" evidence="3">
    <location>
        <begin position="371"/>
        <end position="442"/>
    </location>
</feature>
<evidence type="ECO:0000256" key="2">
    <source>
        <dbReference type="SAM" id="MobiDB-lite"/>
    </source>
</evidence>
<gene>
    <name evidence="4" type="ORF">DL546_003818</name>
</gene>
<feature type="compositionally biased region" description="Low complexity" evidence="2">
    <location>
        <begin position="118"/>
        <end position="130"/>
    </location>
</feature>
<feature type="compositionally biased region" description="Low complexity" evidence="2">
    <location>
        <begin position="270"/>
        <end position="283"/>
    </location>
</feature>
<dbReference type="GO" id="GO:0005634">
    <property type="term" value="C:nucleus"/>
    <property type="evidence" value="ECO:0007669"/>
    <property type="project" value="TreeGrafter"/>
</dbReference>
<dbReference type="AlphaFoldDB" id="A0A420Y5K7"/>
<accession>A0A420Y5K7</accession>
<dbReference type="Pfam" id="PF04082">
    <property type="entry name" value="Fungal_trans"/>
    <property type="match status" value="1"/>
</dbReference>
<organism evidence="4 5">
    <name type="scientific">Coniochaeta pulveracea</name>
    <dbReference type="NCBI Taxonomy" id="177199"/>
    <lineage>
        <taxon>Eukaryota</taxon>
        <taxon>Fungi</taxon>
        <taxon>Dikarya</taxon>
        <taxon>Ascomycota</taxon>
        <taxon>Pezizomycotina</taxon>
        <taxon>Sordariomycetes</taxon>
        <taxon>Sordariomycetidae</taxon>
        <taxon>Coniochaetales</taxon>
        <taxon>Coniochaetaceae</taxon>
        <taxon>Coniochaeta</taxon>
    </lineage>
</organism>
<reference evidence="4 5" key="1">
    <citation type="submission" date="2018-08" db="EMBL/GenBank/DDBJ databases">
        <title>Draft genome of the lignicolous fungus Coniochaeta pulveracea.</title>
        <authorList>
            <person name="Borstlap C.J."/>
            <person name="De Witt R.N."/>
            <person name="Botha A."/>
            <person name="Volschenk H."/>
        </authorList>
    </citation>
    <scope>NUCLEOTIDE SEQUENCE [LARGE SCALE GENOMIC DNA]</scope>
    <source>
        <strain evidence="4 5">CAB683</strain>
    </source>
</reference>
<evidence type="ECO:0000313" key="5">
    <source>
        <dbReference type="Proteomes" id="UP000275385"/>
    </source>
</evidence>
<proteinExistence type="predicted"/>
<dbReference type="GO" id="GO:0006351">
    <property type="term" value="P:DNA-templated transcription"/>
    <property type="evidence" value="ECO:0007669"/>
    <property type="project" value="InterPro"/>
</dbReference>
<feature type="region of interest" description="Disordered" evidence="2">
    <location>
        <begin position="110"/>
        <end position="130"/>
    </location>
</feature>
<dbReference type="GO" id="GO:0003677">
    <property type="term" value="F:DNA binding"/>
    <property type="evidence" value="ECO:0007669"/>
    <property type="project" value="InterPro"/>
</dbReference>
<comment type="caution">
    <text evidence="4">The sequence shown here is derived from an EMBL/GenBank/DDBJ whole genome shotgun (WGS) entry which is preliminary data.</text>
</comment>
<keyword evidence="1" id="KW-0539">Nucleus</keyword>
<feature type="region of interest" description="Disordered" evidence="2">
    <location>
        <begin position="56"/>
        <end position="75"/>
    </location>
</feature>
<feature type="region of interest" description="Disordered" evidence="2">
    <location>
        <begin position="270"/>
        <end position="293"/>
    </location>
</feature>
<evidence type="ECO:0000313" key="4">
    <source>
        <dbReference type="EMBL" id="RKU43166.1"/>
    </source>
</evidence>
<dbReference type="EMBL" id="QVQW01000046">
    <property type="protein sequence ID" value="RKU43166.1"/>
    <property type="molecule type" value="Genomic_DNA"/>
</dbReference>
<dbReference type="CDD" id="cd12148">
    <property type="entry name" value="fungal_TF_MHR"/>
    <property type="match status" value="1"/>
</dbReference>
<dbReference type="PANTHER" id="PTHR31668">
    <property type="entry name" value="GLUCOSE TRANSPORT TRANSCRIPTION REGULATOR RGT1-RELATED-RELATED"/>
    <property type="match status" value="1"/>
</dbReference>